<reference evidence="5" key="1">
    <citation type="submission" date="2023-09" db="EMBL/GenBank/DDBJ databases">
        <authorList>
            <consortium name="CW5 consortium"/>
            <person name="Lu C.-W."/>
        </authorList>
    </citation>
    <scope>NUCLEOTIDE SEQUENCE</scope>
    <source>
        <strain evidence="5">KPS</strain>
    </source>
</reference>
<dbReference type="RefSeq" id="WP_309542934.1">
    <property type="nucleotide sequence ID" value="NZ_CP133659.1"/>
</dbReference>
<dbReference type="InterPro" id="IPR029787">
    <property type="entry name" value="Nucleotide_cyclase"/>
</dbReference>
<gene>
    <name evidence="5" type="ORF">KPS_001761</name>
</gene>
<name>A0ABY9R8G7_9BACT</name>
<organism evidence="5 6">
    <name type="scientific">Nitratidesulfovibrio liaohensis</name>
    <dbReference type="NCBI Taxonomy" id="2604158"/>
    <lineage>
        <taxon>Bacteria</taxon>
        <taxon>Pseudomonadati</taxon>
        <taxon>Thermodesulfobacteriota</taxon>
        <taxon>Desulfovibrionia</taxon>
        <taxon>Desulfovibrionales</taxon>
        <taxon>Desulfovibrionaceae</taxon>
        <taxon>Nitratidesulfovibrio</taxon>
    </lineage>
</organism>
<dbReference type="PROSITE" id="PS50887">
    <property type="entry name" value="GGDEF"/>
    <property type="match status" value="1"/>
</dbReference>
<dbReference type="PROSITE" id="PS50112">
    <property type="entry name" value="PAS"/>
    <property type="match status" value="1"/>
</dbReference>
<dbReference type="SUPFAM" id="SSF55073">
    <property type="entry name" value="Nucleotide cyclase"/>
    <property type="match status" value="1"/>
</dbReference>
<dbReference type="CDD" id="cd00130">
    <property type="entry name" value="PAS"/>
    <property type="match status" value="3"/>
</dbReference>
<dbReference type="Pfam" id="PF08447">
    <property type="entry name" value="PAS_3"/>
    <property type="match status" value="3"/>
</dbReference>
<feature type="domain" description="PAS" evidence="2">
    <location>
        <begin position="291"/>
        <end position="361"/>
    </location>
</feature>
<dbReference type="SMART" id="SM00267">
    <property type="entry name" value="GGDEF"/>
    <property type="match status" value="1"/>
</dbReference>
<dbReference type="NCBIfam" id="TIGR00254">
    <property type="entry name" value="GGDEF"/>
    <property type="match status" value="1"/>
</dbReference>
<dbReference type="InterPro" id="IPR001610">
    <property type="entry name" value="PAC"/>
</dbReference>
<feature type="region of interest" description="Disordered" evidence="1">
    <location>
        <begin position="1"/>
        <end position="33"/>
    </location>
</feature>
<protein>
    <submittedName>
        <fullName evidence="5">Diguanylate cyclase</fullName>
        <ecNumber evidence="5">2.7.7.65</ecNumber>
    </submittedName>
</protein>
<dbReference type="PANTHER" id="PTHR44757:SF2">
    <property type="entry name" value="BIOFILM ARCHITECTURE MAINTENANCE PROTEIN MBAA"/>
    <property type="match status" value="1"/>
</dbReference>
<dbReference type="InterPro" id="IPR052155">
    <property type="entry name" value="Biofilm_reg_signaling"/>
</dbReference>
<feature type="domain" description="GGDEF" evidence="4">
    <location>
        <begin position="581"/>
        <end position="713"/>
    </location>
</feature>
<dbReference type="SMART" id="SM00091">
    <property type="entry name" value="PAS"/>
    <property type="match status" value="4"/>
</dbReference>
<dbReference type="NCBIfam" id="TIGR00229">
    <property type="entry name" value="sensory_box"/>
    <property type="match status" value="3"/>
</dbReference>
<evidence type="ECO:0000256" key="1">
    <source>
        <dbReference type="SAM" id="MobiDB-lite"/>
    </source>
</evidence>
<dbReference type="Gene3D" id="3.30.450.20">
    <property type="entry name" value="PAS domain"/>
    <property type="match status" value="4"/>
</dbReference>
<evidence type="ECO:0000313" key="6">
    <source>
        <dbReference type="Proteomes" id="UP001180616"/>
    </source>
</evidence>
<feature type="compositionally biased region" description="Gly residues" evidence="1">
    <location>
        <begin position="718"/>
        <end position="727"/>
    </location>
</feature>
<accession>A0ABY9R8G7</accession>
<proteinExistence type="predicted"/>
<dbReference type="PANTHER" id="PTHR44757">
    <property type="entry name" value="DIGUANYLATE CYCLASE DGCP"/>
    <property type="match status" value="1"/>
</dbReference>
<dbReference type="CDD" id="cd01949">
    <property type="entry name" value="GGDEF"/>
    <property type="match status" value="1"/>
</dbReference>
<evidence type="ECO:0000259" key="4">
    <source>
        <dbReference type="PROSITE" id="PS50887"/>
    </source>
</evidence>
<dbReference type="Pfam" id="PF13426">
    <property type="entry name" value="PAS_9"/>
    <property type="match status" value="1"/>
</dbReference>
<dbReference type="EMBL" id="CP133659">
    <property type="protein sequence ID" value="WMW67108.1"/>
    <property type="molecule type" value="Genomic_DNA"/>
</dbReference>
<keyword evidence="5" id="KW-0548">Nucleotidyltransferase</keyword>
<feature type="region of interest" description="Disordered" evidence="1">
    <location>
        <begin position="707"/>
        <end position="739"/>
    </location>
</feature>
<dbReference type="InterPro" id="IPR035965">
    <property type="entry name" value="PAS-like_dom_sf"/>
</dbReference>
<dbReference type="Gene3D" id="3.30.70.270">
    <property type="match status" value="1"/>
</dbReference>
<sequence length="739" mass="81593">MPFFAASSGLSGVGQSGPDSFGPDSFGADSSEGHACDPPASLSFGVSLYEQLFRFHSAVMLLVDAETGCLIEGNPAASVFYGYPDGALCGMSINDIGTLRPEEQARRLAELREGRLTCFTSRHRLASGEVRDVEVHSVPVRLFERTLLYTIIHDITDRVRAEEALRRSEQHPEMVMDGAGIGSFSWHALTDEVGCDTRWGDVLGLGRVECAPMMASWRSLVHPDDLPGLERARQRHLSGVTPRYEAEYRVQGADGAWRWIQETGRVVERGGDGLPLRVAGIVRDVSIRRRAEEDRRRLFNLSPDLMCVGGMDGYFRELNPAWQEVLGWSKEELLDRPWVALVHPDDRAATMQGLDTLRERGVITNVENRYLCRDGTWRWISWNSAFVFEQGLIYGVGRDVTALRRMVEELRTSEARLRAMAATVPGVVLQWREAPGDRRFTYVSPRSHEILGLPPERLLQDWRALPVHPADRTVWELSLRDAVERRGDWMFEGRLVLPGGEMRWWRGEARPVDAGQSGAADLCEEPGIVYCGIITDTTEHREAQERLRQLATTDGLTGLANRRRFLEALEHEVQRHRRYGTPLALISIDVDRFKLVNDTWGHAVGDEVLRALAAICRAEVRDVDTVGRIGGEEFAVLLPDTAPEEALAVAERLRAGVESAPLLTAAGPLSVTLSLGVAASPPCGGADTLLREADRALYRAKAAGRNRVERASKPSGDLSGGLSGASGTGDDADTLLTIP</sequence>
<keyword evidence="5" id="KW-0808">Transferase</keyword>
<dbReference type="InterPro" id="IPR013655">
    <property type="entry name" value="PAS_fold_3"/>
</dbReference>
<evidence type="ECO:0000259" key="2">
    <source>
        <dbReference type="PROSITE" id="PS50112"/>
    </source>
</evidence>
<keyword evidence="6" id="KW-1185">Reference proteome</keyword>
<dbReference type="SUPFAM" id="SSF55785">
    <property type="entry name" value="PYP-like sensor domain (PAS domain)"/>
    <property type="match status" value="4"/>
</dbReference>
<feature type="domain" description="PAC" evidence="3">
    <location>
        <begin position="244"/>
        <end position="297"/>
    </location>
</feature>
<evidence type="ECO:0000313" key="5">
    <source>
        <dbReference type="EMBL" id="WMW67108.1"/>
    </source>
</evidence>
<dbReference type="PROSITE" id="PS50113">
    <property type="entry name" value="PAC"/>
    <property type="match status" value="1"/>
</dbReference>
<dbReference type="InterPro" id="IPR000160">
    <property type="entry name" value="GGDEF_dom"/>
</dbReference>
<dbReference type="SMART" id="SM00086">
    <property type="entry name" value="PAC"/>
    <property type="match status" value="4"/>
</dbReference>
<dbReference type="Pfam" id="PF00990">
    <property type="entry name" value="GGDEF"/>
    <property type="match status" value="1"/>
</dbReference>
<dbReference type="Proteomes" id="UP001180616">
    <property type="component" value="Chromosome"/>
</dbReference>
<dbReference type="EC" id="2.7.7.65" evidence="5"/>
<dbReference type="InterPro" id="IPR000700">
    <property type="entry name" value="PAS-assoc_C"/>
</dbReference>
<dbReference type="InterPro" id="IPR043128">
    <property type="entry name" value="Rev_trsase/Diguanyl_cyclase"/>
</dbReference>
<evidence type="ECO:0000259" key="3">
    <source>
        <dbReference type="PROSITE" id="PS50113"/>
    </source>
</evidence>
<dbReference type="InterPro" id="IPR000014">
    <property type="entry name" value="PAS"/>
</dbReference>
<dbReference type="GO" id="GO:0052621">
    <property type="term" value="F:diguanylate cyclase activity"/>
    <property type="evidence" value="ECO:0007669"/>
    <property type="project" value="UniProtKB-EC"/>
</dbReference>